<keyword evidence="1" id="KW-1133">Transmembrane helix</keyword>
<keyword evidence="1" id="KW-0472">Membrane</keyword>
<evidence type="ECO:0000313" key="3">
    <source>
        <dbReference type="Proteomes" id="UP000662747"/>
    </source>
</evidence>
<dbReference type="Proteomes" id="UP000662747">
    <property type="component" value="Chromosome"/>
</dbReference>
<reference evidence="2 3" key="1">
    <citation type="submission" date="2021-02" db="EMBL/GenBank/DDBJ databases">
        <title>De Novo genome assembly of isolated myxobacteria.</title>
        <authorList>
            <person name="Stevens D.C."/>
        </authorList>
    </citation>
    <scope>NUCLEOTIDE SEQUENCE [LARGE SCALE GENOMIC DNA]</scope>
    <source>
        <strain evidence="3">SCPEA02</strain>
    </source>
</reference>
<feature type="transmembrane region" description="Helical" evidence="1">
    <location>
        <begin position="967"/>
        <end position="987"/>
    </location>
</feature>
<keyword evidence="3" id="KW-1185">Reference proteome</keyword>
<organism evidence="2 3">
    <name type="scientific">Pyxidicoccus parkwayensis</name>
    <dbReference type="NCBI Taxonomy" id="2813578"/>
    <lineage>
        <taxon>Bacteria</taxon>
        <taxon>Pseudomonadati</taxon>
        <taxon>Myxococcota</taxon>
        <taxon>Myxococcia</taxon>
        <taxon>Myxococcales</taxon>
        <taxon>Cystobacterineae</taxon>
        <taxon>Myxococcaceae</taxon>
        <taxon>Pyxidicoccus</taxon>
    </lineage>
</organism>
<dbReference type="RefSeq" id="WP_206727380.1">
    <property type="nucleotide sequence ID" value="NZ_CP071090.1"/>
</dbReference>
<dbReference type="EMBL" id="CP071090">
    <property type="protein sequence ID" value="QSQ25829.1"/>
    <property type="molecule type" value="Genomic_DNA"/>
</dbReference>
<evidence type="ECO:0000256" key="1">
    <source>
        <dbReference type="SAM" id="Phobius"/>
    </source>
</evidence>
<feature type="transmembrane region" description="Helical" evidence="1">
    <location>
        <begin position="1033"/>
        <end position="1055"/>
    </location>
</feature>
<evidence type="ECO:0000313" key="2">
    <source>
        <dbReference type="EMBL" id="QSQ25829.1"/>
    </source>
</evidence>
<keyword evidence="1" id="KW-0812">Transmembrane</keyword>
<protein>
    <submittedName>
        <fullName evidence="2">Uncharacterized protein</fullName>
    </submittedName>
</protein>
<feature type="transmembrane region" description="Helical" evidence="1">
    <location>
        <begin position="1075"/>
        <end position="1096"/>
    </location>
</feature>
<sequence>MSQGTLSGSASVSSSLMYNYLAATSVDASYPLASAEDAGGSPLLFSVGASSADANRKTLWVMLRDTTVQTGWRQMELSPDANHDVQSYAVIQAQSGEIILAVALDDGAGGSRVFVSPPLTPSTDGSAWSTLATAWVQRQGGPTGQPVLRLLLGDYVNAQQAPLLIAQVKTSTGSVGRYFIDASTSSVSSAWTNWAPPQEMKTLHDVVIGRASITGDTYRGTWTLYDDNSNKLNLLFTSLPDSHSAPHTLQVQAPSGARCLWALPDPHNSGLSALYVGGDGLSWFPSTLLNPTSPKPSTKAALAIASADLLPGVSAVLAHQDASRVSVWAVDSSQRLLCVSNAVGATDGWSAPLQQGQHVAHLAARRNQKRSACELFLSKTDNSTIAYLWQDPTSTSWQNTDLVLPSSGNGQQFACYTTVVRFTDAQGAPLINQAVQVSASEWAHVMVNGYWTDVDSTTPVAVKTDNTGTVTLINKVSDVGTPMFRFSAPFLAAPVTADPSAELRANLAQKLQSGDLSDWKKADGTPVVPPGTDPALVSQIQDSLNQLMANMGTLPADGSAAPVSSSAAPAPTTQALLVRPTSFSVLGDVGNAIETAAGDVLQALESAAGAVYEYVIQPIVGAAGNLLQFFVKIGEQVLTFVIRTISEALQLISWLFQQLAVLIGDLISLLGFLFAWDDILNTQKALEAMTADIINWVGGELKDAGPAIGAFFDSLIAGWDDVVNQAMGLQDVSLGQVTSQAQSSSTPEQQSAMACMTTSPGGTFSTYQLSHGGVTSTEFSPSENPLVQAVMDFTQTAVSILGDVAGTVKELLGNVKTMLQQGTFTLKGFLTLLAGEAVQALLQAARDLIVGMCAVAADITQAMVQDLLLRPVRIPLISWLYEELTDEDSLTMLGALSLLAAIPITIVYKLLTGEAPVQTQDVAQLKQADSRAKVMPWRANSRSFLELDAQTSGSKAQSEMTVRYSQIGGLASVFASFFYPIFLSASADAQKMRVRDGKLECLISTMQSALTAIGVAGSFPFDDDSTQQKLDRALWGFSLAEAVTTSCAALLGWAVQSGRGPTGALEVMEKLMGGLDTVLLGLVGLVGYVVAVWSYVLEMTSSASVPYHSIISDTEKLFANLSNDTGVVLESYAGLFEQLEVVPVAVGFDLVGFGLNALRWAAAVFATSVKDVEGKLFQLS</sequence>
<gene>
    <name evidence="2" type="ORF">JY651_13245</name>
</gene>
<proteinExistence type="predicted"/>
<name>A0ABX7P5T2_9BACT</name>
<accession>A0ABX7P5T2</accession>